<dbReference type="Pfam" id="PF00782">
    <property type="entry name" value="DSPc"/>
    <property type="match status" value="1"/>
</dbReference>
<dbReference type="GO" id="GO:0004725">
    <property type="term" value="F:protein tyrosine phosphatase activity"/>
    <property type="evidence" value="ECO:0007669"/>
    <property type="project" value="InterPro"/>
</dbReference>
<dbReference type="PANTHER" id="PTHR23339">
    <property type="entry name" value="TYROSINE SPECIFIC PROTEIN PHOSPHATASE AND DUAL SPECIFICITY PROTEIN PHOSPHATASE"/>
    <property type="match status" value="1"/>
</dbReference>
<evidence type="ECO:0000313" key="10">
    <source>
        <dbReference type="EMBL" id="RXM98019.1"/>
    </source>
</evidence>
<evidence type="ECO:0000256" key="2">
    <source>
        <dbReference type="ARBA" id="ARBA00022801"/>
    </source>
</evidence>
<feature type="region of interest" description="Disordered" evidence="7">
    <location>
        <begin position="370"/>
        <end position="389"/>
    </location>
</feature>
<dbReference type="SMART" id="SM00195">
    <property type="entry name" value="DSPc"/>
    <property type="match status" value="1"/>
</dbReference>
<keyword evidence="1" id="KW-0970">Cilium biogenesis/degradation</keyword>
<name>A0A662YN62_ACIRT</name>
<dbReference type="InterPro" id="IPR000387">
    <property type="entry name" value="Tyr_Pase_dom"/>
</dbReference>
<dbReference type="InterPro" id="IPR020422">
    <property type="entry name" value="TYR_PHOSPHATASE_DUAL_dom"/>
</dbReference>
<comment type="function">
    <text evidence="4">May play roles in cilia formation and/or maintenance.</text>
</comment>
<evidence type="ECO:0000256" key="4">
    <source>
        <dbReference type="ARBA" id="ARBA00056295"/>
    </source>
</evidence>
<keyword evidence="11" id="KW-1185">Reference proteome</keyword>
<organism evidence="10 11">
    <name type="scientific">Acipenser ruthenus</name>
    <name type="common">Sterlet sturgeon</name>
    <dbReference type="NCBI Taxonomy" id="7906"/>
    <lineage>
        <taxon>Eukaryota</taxon>
        <taxon>Metazoa</taxon>
        <taxon>Chordata</taxon>
        <taxon>Craniata</taxon>
        <taxon>Vertebrata</taxon>
        <taxon>Euteleostomi</taxon>
        <taxon>Actinopterygii</taxon>
        <taxon>Chondrostei</taxon>
        <taxon>Acipenseriformes</taxon>
        <taxon>Acipenseridae</taxon>
        <taxon>Acipenser</taxon>
    </lineage>
</organism>
<dbReference type="PROSITE" id="PS50056">
    <property type="entry name" value="TYR_PHOSPHATASE_2"/>
    <property type="match status" value="1"/>
</dbReference>
<accession>A0A662YN62</accession>
<comment type="similarity">
    <text evidence="5">Belongs to the protein-tyrosine phosphatase family. Non-receptor class PTPDC1 subfamily.</text>
</comment>
<dbReference type="AlphaFoldDB" id="A0A662YN62"/>
<dbReference type="PROSITE" id="PS00383">
    <property type="entry name" value="TYR_PHOSPHATASE_1"/>
    <property type="match status" value="1"/>
</dbReference>
<dbReference type="Proteomes" id="UP000289886">
    <property type="component" value="Unassembled WGS sequence"/>
</dbReference>
<dbReference type="InterPro" id="IPR049573">
    <property type="entry name" value="PTPDC1_PTP"/>
</dbReference>
<dbReference type="InterPro" id="IPR029021">
    <property type="entry name" value="Prot-tyrosine_phosphatase-like"/>
</dbReference>
<proteinExistence type="inferred from homology"/>
<dbReference type="PROSITE" id="PS50054">
    <property type="entry name" value="TYR_PHOSPHATASE_DUAL"/>
    <property type="match status" value="1"/>
</dbReference>
<evidence type="ECO:0000256" key="6">
    <source>
        <dbReference type="ARBA" id="ARBA00072096"/>
    </source>
</evidence>
<evidence type="ECO:0000256" key="5">
    <source>
        <dbReference type="ARBA" id="ARBA00060867"/>
    </source>
</evidence>
<dbReference type="SUPFAM" id="SSF52799">
    <property type="entry name" value="(Phosphotyrosine protein) phosphatases II"/>
    <property type="match status" value="1"/>
</dbReference>
<dbReference type="InterPro" id="IPR000340">
    <property type="entry name" value="Dual-sp_phosphatase_cat-dom"/>
</dbReference>
<gene>
    <name evidence="10" type="ORF">EOD39_13695</name>
</gene>
<evidence type="ECO:0000259" key="9">
    <source>
        <dbReference type="PROSITE" id="PS50056"/>
    </source>
</evidence>
<sequence>MPLWLPVPRPTYSQARENLVKSLPPNLICSLSCGGKLCRYEGPANWSLQQQVIRGLYSEWVTDDIVAMARPSTTLIKEYNIIEQFTKLNIKSIINMQVQGEHAHCGPPLEQESGFSYVPQIFMENGIYFFNFGMPDFGVSSLIRILDGVKVLTFALKEGKVAVHCHAGLGRTGVLVACYLIYATRVSPSEAIHFVRIKRPSSIQTQPQIDLVFDFARFLAPHLIMYANVDAKTYPFTLEQYLIRQKHLLHGYEARNLKHIPKIVDFTCKRLIMIALNKADCRALQTEVERESFMHDLTHLIRQTLVRQTFLHITTLLNDPDNRLTPSVSSATSWGEKEGFKKRKREVLQNKRSYSESDLSKIVVLEKNKDLERMKLPPEESNQPNSPGMGCEDVNDSAVMGCETLYKDSPGLGHENLNEDLNTSNLKTGDCPTAVAEDMSSDLGGTKKEQGSPGLGTVSLSQAVAIAMAELEPIGNDLLKEIQQWQNDLNENEGAWGMLATETDPKVMSALMWRWLEQLKYQGETICCILDCISQLTSLSPKMEEAIICRLIRALTQCSEEEVKTFTGLLELFKTIIKEKRTHNLFTKGLVKTKHMLKMSSIMKNKQKLF</sequence>
<evidence type="ECO:0000259" key="8">
    <source>
        <dbReference type="PROSITE" id="PS50054"/>
    </source>
</evidence>
<dbReference type="Gene3D" id="3.90.190.10">
    <property type="entry name" value="Protein tyrosine phosphatase superfamily"/>
    <property type="match status" value="1"/>
</dbReference>
<comment type="caution">
    <text evidence="10">The sequence shown here is derived from an EMBL/GenBank/DDBJ whole genome shotgun (WGS) entry which is preliminary data.</text>
</comment>
<evidence type="ECO:0000256" key="3">
    <source>
        <dbReference type="ARBA" id="ARBA00022912"/>
    </source>
</evidence>
<dbReference type="GO" id="GO:0060271">
    <property type="term" value="P:cilium assembly"/>
    <property type="evidence" value="ECO:0007669"/>
    <property type="project" value="InterPro"/>
</dbReference>
<dbReference type="InterPro" id="IPR050561">
    <property type="entry name" value="PTP"/>
</dbReference>
<evidence type="ECO:0000313" key="11">
    <source>
        <dbReference type="Proteomes" id="UP000289886"/>
    </source>
</evidence>
<dbReference type="FunFam" id="3.90.190.10:FF:000027">
    <property type="entry name" value="Protein tyrosine phosphatase domain containing 1"/>
    <property type="match status" value="1"/>
</dbReference>
<dbReference type="SMART" id="SM00404">
    <property type="entry name" value="PTPc_motif"/>
    <property type="match status" value="1"/>
</dbReference>
<dbReference type="InterPro" id="IPR003595">
    <property type="entry name" value="Tyr_Pase_cat"/>
</dbReference>
<dbReference type="CDD" id="cd14506">
    <property type="entry name" value="PTP_PTPDC1"/>
    <property type="match status" value="1"/>
</dbReference>
<protein>
    <recommendedName>
        <fullName evidence="6">Protein tyrosine phosphatase domain-containing protein 1</fullName>
    </recommendedName>
</protein>
<feature type="domain" description="Tyrosine-protein phosphatase" evidence="8">
    <location>
        <begin position="56"/>
        <end position="224"/>
    </location>
</feature>
<feature type="compositionally biased region" description="Polar residues" evidence="7">
    <location>
        <begin position="324"/>
        <end position="333"/>
    </location>
</feature>
<keyword evidence="2" id="KW-0378">Hydrolase</keyword>
<keyword evidence="3" id="KW-0904">Protein phosphatase</keyword>
<dbReference type="EMBL" id="SCEB01000846">
    <property type="protein sequence ID" value="RXM98019.1"/>
    <property type="molecule type" value="Genomic_DNA"/>
</dbReference>
<evidence type="ECO:0000256" key="1">
    <source>
        <dbReference type="ARBA" id="ARBA00022794"/>
    </source>
</evidence>
<feature type="region of interest" description="Disordered" evidence="7">
    <location>
        <begin position="322"/>
        <end position="342"/>
    </location>
</feature>
<reference evidence="10 11" key="1">
    <citation type="submission" date="2019-01" db="EMBL/GenBank/DDBJ databases">
        <title>Draft Genome and Complete Hox-Cluster Characterization of the Sterlet Sturgeon (Acipenser ruthenus).</title>
        <authorList>
            <person name="Wei Q."/>
        </authorList>
    </citation>
    <scope>NUCLEOTIDE SEQUENCE [LARGE SCALE GENOMIC DNA]</scope>
    <source>
        <strain evidence="10">WHYD16114868_AA</strain>
        <tissue evidence="10">Blood</tissue>
    </source>
</reference>
<dbReference type="InterPro" id="IPR016130">
    <property type="entry name" value="Tyr_Pase_AS"/>
</dbReference>
<feature type="domain" description="Tyrosine specific protein phosphatases" evidence="9">
    <location>
        <begin position="143"/>
        <end position="210"/>
    </location>
</feature>
<evidence type="ECO:0000256" key="7">
    <source>
        <dbReference type="SAM" id="MobiDB-lite"/>
    </source>
</evidence>